<gene>
    <name evidence="1" type="ORF">FBZ96_106605</name>
</gene>
<sequence length="37" mass="4363">MTDFWALPYGVRVTYPDSMLRDVERYASMTGSEWAME</sequence>
<keyword evidence="2" id="KW-1185">Reference proteome</keyword>
<protein>
    <submittedName>
        <fullName evidence="1">Uncharacterized protein</fullName>
    </submittedName>
</protein>
<evidence type="ECO:0000313" key="2">
    <source>
        <dbReference type="Proteomes" id="UP000319949"/>
    </source>
</evidence>
<dbReference type="AlphaFoldDB" id="A0A560DKC2"/>
<evidence type="ECO:0000313" key="1">
    <source>
        <dbReference type="EMBL" id="TWA97546.1"/>
    </source>
</evidence>
<dbReference type="Proteomes" id="UP000319949">
    <property type="component" value="Unassembled WGS sequence"/>
</dbReference>
<proteinExistence type="predicted"/>
<accession>A0A560DKC2</accession>
<name>A0A560DKC2_9BRAD</name>
<organism evidence="1 2">
    <name type="scientific">Bradyrhizobium stylosanthis</name>
    <dbReference type="NCBI Taxonomy" id="1803665"/>
    <lineage>
        <taxon>Bacteria</taxon>
        <taxon>Pseudomonadati</taxon>
        <taxon>Pseudomonadota</taxon>
        <taxon>Alphaproteobacteria</taxon>
        <taxon>Hyphomicrobiales</taxon>
        <taxon>Nitrobacteraceae</taxon>
        <taxon>Bradyrhizobium</taxon>
    </lineage>
</organism>
<reference evidence="1 2" key="1">
    <citation type="submission" date="2019-06" db="EMBL/GenBank/DDBJ databases">
        <title>Genomic Encyclopedia of Type Strains, Phase IV (KMG-V): Genome sequencing to study the core and pangenomes of soil and plant-associated prokaryotes.</title>
        <authorList>
            <person name="Whitman W."/>
        </authorList>
    </citation>
    <scope>NUCLEOTIDE SEQUENCE [LARGE SCALE GENOMIC DNA]</scope>
    <source>
        <strain evidence="1 2">BR 510</strain>
    </source>
</reference>
<dbReference type="EMBL" id="VITK01000006">
    <property type="protein sequence ID" value="TWA97546.1"/>
    <property type="molecule type" value="Genomic_DNA"/>
</dbReference>
<comment type="caution">
    <text evidence="1">The sequence shown here is derived from an EMBL/GenBank/DDBJ whole genome shotgun (WGS) entry which is preliminary data.</text>
</comment>